<dbReference type="PANTHER" id="PTHR43792">
    <property type="entry name" value="GNAT FAMILY, PUTATIVE (AFU_ORTHOLOGUE AFUA_3G00765)-RELATED-RELATED"/>
    <property type="match status" value="1"/>
</dbReference>
<evidence type="ECO:0000313" key="2">
    <source>
        <dbReference type="EMBL" id="QGH62526.1"/>
    </source>
</evidence>
<dbReference type="AlphaFoldDB" id="A0A5Q2VEI0"/>
<gene>
    <name evidence="2" type="ORF">GHV41_17585</name>
</gene>
<dbReference type="InterPro" id="IPR000182">
    <property type="entry name" value="GNAT_dom"/>
</dbReference>
<dbReference type="GO" id="GO:0016747">
    <property type="term" value="F:acyltransferase activity, transferring groups other than amino-acyl groups"/>
    <property type="evidence" value="ECO:0007669"/>
    <property type="project" value="InterPro"/>
</dbReference>
<organism evidence="2 3">
    <name type="scientific">Serratia proteamaculans</name>
    <dbReference type="NCBI Taxonomy" id="28151"/>
    <lineage>
        <taxon>Bacteria</taxon>
        <taxon>Pseudomonadati</taxon>
        <taxon>Pseudomonadota</taxon>
        <taxon>Gammaproteobacteria</taxon>
        <taxon>Enterobacterales</taxon>
        <taxon>Yersiniaceae</taxon>
        <taxon>Serratia</taxon>
    </lineage>
</organism>
<reference evidence="2 3" key="1">
    <citation type="submission" date="2019-11" db="EMBL/GenBank/DDBJ databases">
        <title>The Phosphoenolpyruvate Phosphotransferase System Regulates Serratia proteamaculans 336X Biofilm Formation and Wheat Roots colonization.</title>
        <authorList>
            <person name="Liu F."/>
        </authorList>
    </citation>
    <scope>NUCLEOTIDE SEQUENCE [LARGE SCALE GENOMIC DNA]</scope>
    <source>
        <strain evidence="2 3">336X</strain>
    </source>
</reference>
<dbReference type="Pfam" id="PF13302">
    <property type="entry name" value="Acetyltransf_3"/>
    <property type="match status" value="1"/>
</dbReference>
<dbReference type="RefSeq" id="WP_153859429.1">
    <property type="nucleotide sequence ID" value="NZ_CP045913.1"/>
</dbReference>
<sequence>MCEIFSLESDRLLLRAWRDQDLPAFAALNADPQVMRYFPAPLTAEQSYAQADKIRQFMQQNGWGLWAVEEKDGAPFIGFVGLAIPADDLPCSPCVEIGWRLAAAHWGKGYATEAARSALRYAFERLDLAEVVSFTAENNGPSRRVMERIGMTSHGENFLHPRLPQGHPLQKHVLYRLAQQTWRDKLQG</sequence>
<dbReference type="PROSITE" id="PS51186">
    <property type="entry name" value="GNAT"/>
    <property type="match status" value="1"/>
</dbReference>
<proteinExistence type="predicted"/>
<evidence type="ECO:0000259" key="1">
    <source>
        <dbReference type="PROSITE" id="PS51186"/>
    </source>
</evidence>
<evidence type="ECO:0000313" key="3">
    <source>
        <dbReference type="Proteomes" id="UP000381260"/>
    </source>
</evidence>
<feature type="domain" description="N-acetyltransferase" evidence="1">
    <location>
        <begin position="12"/>
        <end position="180"/>
    </location>
</feature>
<dbReference type="InterPro" id="IPR051531">
    <property type="entry name" value="N-acetyltransferase"/>
</dbReference>
<dbReference type="Gene3D" id="3.40.630.30">
    <property type="match status" value="1"/>
</dbReference>
<accession>A0A5Q2VEI0</accession>
<dbReference type="SUPFAM" id="SSF55729">
    <property type="entry name" value="Acyl-CoA N-acyltransferases (Nat)"/>
    <property type="match status" value="1"/>
</dbReference>
<dbReference type="InterPro" id="IPR016181">
    <property type="entry name" value="Acyl_CoA_acyltransferase"/>
</dbReference>
<dbReference type="EMBL" id="CP045913">
    <property type="protein sequence ID" value="QGH62526.1"/>
    <property type="molecule type" value="Genomic_DNA"/>
</dbReference>
<name>A0A5Q2VEI0_SERPR</name>
<keyword evidence="2" id="KW-0808">Transferase</keyword>
<protein>
    <submittedName>
        <fullName evidence="2">GNAT family N-acetyltransferase</fullName>
    </submittedName>
</protein>
<dbReference type="Proteomes" id="UP000381260">
    <property type="component" value="Chromosome"/>
</dbReference>
<dbReference type="PANTHER" id="PTHR43792:SF1">
    <property type="entry name" value="N-ACETYLTRANSFERASE DOMAIN-CONTAINING PROTEIN"/>
    <property type="match status" value="1"/>
</dbReference>